<evidence type="ECO:0000313" key="8">
    <source>
        <dbReference type="EMBL" id="OAV98760.1"/>
    </source>
</evidence>
<dbReference type="GO" id="GO:0003688">
    <property type="term" value="F:DNA replication origin binding"/>
    <property type="evidence" value="ECO:0007669"/>
    <property type="project" value="TreeGrafter"/>
</dbReference>
<dbReference type="GO" id="GO:0005664">
    <property type="term" value="C:nuclear origin of replication recognition complex"/>
    <property type="evidence" value="ECO:0007669"/>
    <property type="project" value="TreeGrafter"/>
</dbReference>
<comment type="subcellular location">
    <subcellularLocation>
        <location evidence="1 5">Nucleus</location>
    </subcellularLocation>
</comment>
<keyword evidence="10" id="KW-1185">Reference proteome</keyword>
<keyword evidence="5" id="KW-0547">Nucleotide-binding</keyword>
<comment type="similarity">
    <text evidence="2 5">Belongs to the ORC1 family.</text>
</comment>
<reference evidence="9 10" key="3">
    <citation type="journal article" date="2017" name="G3 (Bethesda)">
        <title>Comparative analysis highlights variable genome content of wheat rusts and divergence of the mating loci.</title>
        <authorList>
            <person name="Cuomo C.A."/>
            <person name="Bakkeren G."/>
            <person name="Khalil H.B."/>
            <person name="Panwar V."/>
            <person name="Joly D."/>
            <person name="Linning R."/>
            <person name="Sakthikumar S."/>
            <person name="Song X."/>
            <person name="Adiconis X."/>
            <person name="Fan L."/>
            <person name="Goldberg J.M."/>
            <person name="Levin J.Z."/>
            <person name="Young S."/>
            <person name="Zeng Q."/>
            <person name="Anikster Y."/>
            <person name="Bruce M."/>
            <person name="Wang M."/>
            <person name="Yin C."/>
            <person name="McCallum B."/>
            <person name="Szabo L.J."/>
            <person name="Hulbert S."/>
            <person name="Chen X."/>
            <person name="Fellers J.P."/>
        </authorList>
    </citation>
    <scope>NUCLEOTIDE SEQUENCE</scope>
    <source>
        <strain evidence="10">Isolate 1-1 / race 1 (BBBD)</strain>
        <strain evidence="9">isolate 1-1 / race 1 (BBBD)</strain>
    </source>
</reference>
<comment type="subunit">
    <text evidence="5">ORC is composed of six subunits.</text>
</comment>
<dbReference type="SUPFAM" id="SSF52540">
    <property type="entry name" value="P-loop containing nucleoside triphosphate hydrolases"/>
    <property type="match status" value="1"/>
</dbReference>
<dbReference type="EMBL" id="ADAS02000005">
    <property type="protein sequence ID" value="OAV98760.1"/>
    <property type="molecule type" value="Genomic_DNA"/>
</dbReference>
<gene>
    <name evidence="8" type="ORF">PTTG_25494</name>
</gene>
<protein>
    <recommendedName>
        <fullName evidence="5">Origin recognition complex subunit 1</fullName>
    </recommendedName>
</protein>
<evidence type="ECO:0000313" key="9">
    <source>
        <dbReference type="EnsemblFungi" id="PTTG_25494-t43_1-p1"/>
    </source>
</evidence>
<keyword evidence="5" id="KW-0235">DNA replication</keyword>
<feature type="region of interest" description="Disordered" evidence="6">
    <location>
        <begin position="1"/>
        <end position="49"/>
    </location>
</feature>
<reference evidence="9" key="4">
    <citation type="submission" date="2025-05" db="UniProtKB">
        <authorList>
            <consortium name="EnsemblFungi"/>
        </authorList>
    </citation>
    <scope>IDENTIFICATION</scope>
    <source>
        <strain evidence="9">isolate 1-1 / race 1 (BBBD)</strain>
    </source>
</reference>
<feature type="compositionally biased region" description="Basic and acidic residues" evidence="6">
    <location>
        <begin position="1"/>
        <end position="10"/>
    </location>
</feature>
<reference evidence="8" key="1">
    <citation type="submission" date="2009-11" db="EMBL/GenBank/DDBJ databases">
        <authorList>
            <consortium name="The Broad Institute Genome Sequencing Platform"/>
            <person name="Ward D."/>
            <person name="Feldgarden M."/>
            <person name="Earl A."/>
            <person name="Young S.K."/>
            <person name="Zeng Q."/>
            <person name="Koehrsen M."/>
            <person name="Alvarado L."/>
            <person name="Berlin A."/>
            <person name="Bochicchio J."/>
            <person name="Borenstein D."/>
            <person name="Chapman S.B."/>
            <person name="Chen Z."/>
            <person name="Engels R."/>
            <person name="Freedman E."/>
            <person name="Gellesch M."/>
            <person name="Goldberg J."/>
            <person name="Griggs A."/>
            <person name="Gujja S."/>
            <person name="Heilman E."/>
            <person name="Heiman D."/>
            <person name="Hepburn T."/>
            <person name="Howarth C."/>
            <person name="Jen D."/>
            <person name="Larson L."/>
            <person name="Lewis B."/>
            <person name="Mehta T."/>
            <person name="Park D."/>
            <person name="Pearson M."/>
            <person name="Roberts A."/>
            <person name="Saif S."/>
            <person name="Shea T."/>
            <person name="Shenoy N."/>
            <person name="Sisk P."/>
            <person name="Stolte C."/>
            <person name="Sykes S."/>
            <person name="Thomson T."/>
            <person name="Walk T."/>
            <person name="White J."/>
            <person name="Yandava C."/>
            <person name="Izard J."/>
            <person name="Baranova O.V."/>
            <person name="Blanton J.M."/>
            <person name="Tanner A.C."/>
            <person name="Dewhirst F.E."/>
            <person name="Haas B."/>
            <person name="Nusbaum C."/>
            <person name="Birren B."/>
        </authorList>
    </citation>
    <scope>NUCLEOTIDE SEQUENCE [LARGE SCALE GENOMIC DNA]</scope>
    <source>
        <strain evidence="8">1-1 BBBD Race 1</strain>
    </source>
</reference>
<evidence type="ECO:0000256" key="5">
    <source>
        <dbReference type="RuleBase" id="RU365058"/>
    </source>
</evidence>
<evidence type="ECO:0000256" key="6">
    <source>
        <dbReference type="SAM" id="MobiDB-lite"/>
    </source>
</evidence>
<evidence type="ECO:0000256" key="1">
    <source>
        <dbReference type="ARBA" id="ARBA00004123"/>
    </source>
</evidence>
<dbReference type="PANTHER" id="PTHR10763">
    <property type="entry name" value="CELL DIVISION CONTROL PROTEIN 6-RELATED"/>
    <property type="match status" value="1"/>
</dbReference>
<dbReference type="GO" id="GO:0016887">
    <property type="term" value="F:ATP hydrolysis activity"/>
    <property type="evidence" value="ECO:0007669"/>
    <property type="project" value="InterPro"/>
</dbReference>
<dbReference type="PANTHER" id="PTHR10763:SF23">
    <property type="entry name" value="ORIGIN RECOGNITION COMPLEX SUBUNIT 1"/>
    <property type="match status" value="1"/>
</dbReference>
<dbReference type="Proteomes" id="UP000005240">
    <property type="component" value="Unassembled WGS sequence"/>
</dbReference>
<name>A0A180H170_PUCT1</name>
<dbReference type="OrthoDB" id="1926878at2759"/>
<keyword evidence="3 5" id="KW-0238">DNA-binding</keyword>
<evidence type="ECO:0000256" key="2">
    <source>
        <dbReference type="ARBA" id="ARBA00008398"/>
    </source>
</evidence>
<keyword evidence="4 5" id="KW-0539">Nucleus</keyword>
<dbReference type="STRING" id="630390.A0A180H170"/>
<feature type="compositionally biased region" description="Basic residues" evidence="6">
    <location>
        <begin position="18"/>
        <end position="34"/>
    </location>
</feature>
<reference evidence="8" key="2">
    <citation type="submission" date="2016-05" db="EMBL/GenBank/DDBJ databases">
        <title>Comparative analysis highlights variable genome content of wheat rusts and divergence of the mating loci.</title>
        <authorList>
            <person name="Cuomo C.A."/>
            <person name="Bakkeren G."/>
            <person name="Szabo L."/>
            <person name="Khalil H."/>
            <person name="Joly D."/>
            <person name="Goldberg J."/>
            <person name="Young S."/>
            <person name="Zeng Q."/>
            <person name="Fellers J."/>
        </authorList>
    </citation>
    <scope>NUCLEOTIDE SEQUENCE [LARGE SCALE GENOMIC DNA]</scope>
    <source>
        <strain evidence="8">1-1 BBBD Race 1</strain>
    </source>
</reference>
<evidence type="ECO:0000313" key="10">
    <source>
        <dbReference type="Proteomes" id="UP000005240"/>
    </source>
</evidence>
<dbReference type="InterPro" id="IPR027417">
    <property type="entry name" value="P-loop_NTPase"/>
</dbReference>
<dbReference type="GO" id="GO:0033314">
    <property type="term" value="P:mitotic DNA replication checkpoint signaling"/>
    <property type="evidence" value="ECO:0007669"/>
    <property type="project" value="TreeGrafter"/>
</dbReference>
<feature type="domain" description="ATPase AAA-type core" evidence="7">
    <location>
        <begin position="103"/>
        <end position="146"/>
    </location>
</feature>
<dbReference type="InterPro" id="IPR050311">
    <property type="entry name" value="ORC1/CDC6"/>
</dbReference>
<evidence type="ECO:0000259" key="7">
    <source>
        <dbReference type="Pfam" id="PF00004"/>
    </source>
</evidence>
<dbReference type="Gene3D" id="3.40.50.300">
    <property type="entry name" value="P-loop containing nucleotide triphosphate hydrolases"/>
    <property type="match status" value="1"/>
</dbReference>
<evidence type="ECO:0000256" key="3">
    <source>
        <dbReference type="ARBA" id="ARBA00023125"/>
    </source>
</evidence>
<accession>A0A180H170</accession>
<dbReference type="InterPro" id="IPR003959">
    <property type="entry name" value="ATPase_AAA_core"/>
</dbReference>
<dbReference type="VEuPathDB" id="FungiDB:PTTG_25494"/>
<comment type="function">
    <text evidence="5">Component of the origin recognition complex (ORC) that binds origins of replication. DNA-binding is ATP-dependent, however specific DNA sequences that define origins of replication have not been identified so far. ORC is required to assemble the pre-replication complex necessary to initiate DNA replication.</text>
</comment>
<proteinExistence type="inferred from homology"/>
<keyword evidence="5" id="KW-0067">ATP-binding</keyword>
<dbReference type="GO" id="GO:0005524">
    <property type="term" value="F:ATP binding"/>
    <property type="evidence" value="ECO:0007669"/>
    <property type="project" value="UniProtKB-KW"/>
</dbReference>
<dbReference type="Pfam" id="PF00004">
    <property type="entry name" value="AAA"/>
    <property type="match status" value="1"/>
</dbReference>
<organism evidence="8">
    <name type="scientific">Puccinia triticina (isolate 1-1 / race 1 (BBBD))</name>
    <name type="common">Brown leaf rust fungus</name>
    <dbReference type="NCBI Taxonomy" id="630390"/>
    <lineage>
        <taxon>Eukaryota</taxon>
        <taxon>Fungi</taxon>
        <taxon>Dikarya</taxon>
        <taxon>Basidiomycota</taxon>
        <taxon>Pucciniomycotina</taxon>
        <taxon>Pucciniomycetes</taxon>
        <taxon>Pucciniales</taxon>
        <taxon>Pucciniaceae</taxon>
        <taxon>Puccinia</taxon>
    </lineage>
</organism>
<evidence type="ECO:0000256" key="4">
    <source>
        <dbReference type="ARBA" id="ARBA00023242"/>
    </source>
</evidence>
<sequence>MPPKKTKELQQAKTARVLQKKKEHSVARAGRKKAMQPSKAPREDVQALTTAPVPPVINPWDQAQKILHVSSTPLWLPCREEEFAELEGALTESISELSGCCSYISGVPGTGKTATVHSVISSLQEKLRNGQLNPFKFFEINGMKVTKPSQTFILFWEFISQNLLADNCNSPSVVLRCA</sequence>
<dbReference type="AlphaFoldDB" id="A0A180H170"/>
<dbReference type="GO" id="GO:0006270">
    <property type="term" value="P:DNA replication initiation"/>
    <property type="evidence" value="ECO:0007669"/>
    <property type="project" value="TreeGrafter"/>
</dbReference>
<dbReference type="EnsemblFungi" id="PTTG_25494-t43_1">
    <property type="protein sequence ID" value="PTTG_25494-t43_1-p1"/>
    <property type="gene ID" value="PTTG_25494"/>
</dbReference>